<evidence type="ECO:0000313" key="2">
    <source>
        <dbReference type="Proteomes" id="UP000324832"/>
    </source>
</evidence>
<proteinExistence type="predicted"/>
<accession>A0A5E4PPJ9</accession>
<organism evidence="1 2">
    <name type="scientific">Leptidea sinapis</name>
    <dbReference type="NCBI Taxonomy" id="189913"/>
    <lineage>
        <taxon>Eukaryota</taxon>
        <taxon>Metazoa</taxon>
        <taxon>Ecdysozoa</taxon>
        <taxon>Arthropoda</taxon>
        <taxon>Hexapoda</taxon>
        <taxon>Insecta</taxon>
        <taxon>Pterygota</taxon>
        <taxon>Neoptera</taxon>
        <taxon>Endopterygota</taxon>
        <taxon>Lepidoptera</taxon>
        <taxon>Glossata</taxon>
        <taxon>Ditrysia</taxon>
        <taxon>Papilionoidea</taxon>
        <taxon>Pieridae</taxon>
        <taxon>Dismorphiinae</taxon>
        <taxon>Leptidea</taxon>
    </lineage>
</organism>
<dbReference type="EMBL" id="FZQP02000061">
    <property type="protein sequence ID" value="VVC87031.1"/>
    <property type="molecule type" value="Genomic_DNA"/>
</dbReference>
<dbReference type="AlphaFoldDB" id="A0A5E4PPJ9"/>
<evidence type="ECO:0000313" key="1">
    <source>
        <dbReference type="EMBL" id="VVC87031.1"/>
    </source>
</evidence>
<protein>
    <submittedName>
        <fullName evidence="1">Uncharacterized protein</fullName>
    </submittedName>
</protein>
<dbReference type="Proteomes" id="UP000324832">
    <property type="component" value="Unassembled WGS sequence"/>
</dbReference>
<keyword evidence="2" id="KW-1185">Reference proteome</keyword>
<name>A0A5E4PPJ9_9NEOP</name>
<gene>
    <name evidence="1" type="ORF">LSINAPIS_LOCUS742</name>
</gene>
<sequence length="208" mass="23867">MIETIGNKISEITAEDKYDAFGKNVAHKLRSLPTNQRLLAEKIIIDALFEAEMGNLNRQCFLHIPTQTFPTSHSQKLQPLSSQVLNIAAREPFILQPPTQRFVHKTQPSTQKELNFQARESLILQQPTQTIVHTTQPSTQQELNFQAREPLILQPSTQTIVHTTQASTQQELNFHTREYEEESQVHVHIPEVQILNDAQTFYITFSVE</sequence>
<reference evidence="1 2" key="1">
    <citation type="submission" date="2017-07" db="EMBL/GenBank/DDBJ databases">
        <authorList>
            <person name="Talla V."/>
            <person name="Backstrom N."/>
        </authorList>
    </citation>
    <scope>NUCLEOTIDE SEQUENCE [LARGE SCALE GENOMIC DNA]</scope>
</reference>